<name>A0A8T1V447_9STRA</name>
<proteinExistence type="predicted"/>
<dbReference type="Proteomes" id="UP000694044">
    <property type="component" value="Unassembled WGS sequence"/>
</dbReference>
<protein>
    <submittedName>
        <fullName evidence="1">Uncharacterized protein</fullName>
    </submittedName>
</protein>
<comment type="caution">
    <text evidence="1">The sequence shown here is derived from an EMBL/GenBank/DDBJ whole genome shotgun (WGS) entry which is preliminary data.</text>
</comment>
<accession>A0A8T1V447</accession>
<sequence>MAEAWLSRVDTWAPAERTLESVAGSFLHELAHVRQLESLVWCPVQRGDEGELVIGTDGWLHAIPRGERTSAKVVCVI</sequence>
<organism evidence="1 2">
    <name type="scientific">Phytophthora pseudosyringae</name>
    <dbReference type="NCBI Taxonomy" id="221518"/>
    <lineage>
        <taxon>Eukaryota</taxon>
        <taxon>Sar</taxon>
        <taxon>Stramenopiles</taxon>
        <taxon>Oomycota</taxon>
        <taxon>Peronosporomycetes</taxon>
        <taxon>Peronosporales</taxon>
        <taxon>Peronosporaceae</taxon>
        <taxon>Phytophthora</taxon>
    </lineage>
</organism>
<keyword evidence="2" id="KW-1185">Reference proteome</keyword>
<evidence type="ECO:0000313" key="2">
    <source>
        <dbReference type="Proteomes" id="UP000694044"/>
    </source>
</evidence>
<reference evidence="1" key="1">
    <citation type="submission" date="2021-02" db="EMBL/GenBank/DDBJ databases">
        <authorList>
            <person name="Palmer J.M."/>
        </authorList>
    </citation>
    <scope>NUCLEOTIDE SEQUENCE</scope>
    <source>
        <strain evidence="1">SCRP734</strain>
    </source>
</reference>
<dbReference type="EMBL" id="JAGDFM010001939">
    <property type="protein sequence ID" value="KAG7375100.1"/>
    <property type="molecule type" value="Genomic_DNA"/>
</dbReference>
<evidence type="ECO:0000313" key="1">
    <source>
        <dbReference type="EMBL" id="KAG7375100.1"/>
    </source>
</evidence>
<feature type="non-terminal residue" evidence="1">
    <location>
        <position position="77"/>
    </location>
</feature>
<dbReference type="AlphaFoldDB" id="A0A8T1V447"/>
<gene>
    <name evidence="1" type="ORF">PHYPSEUDO_004286</name>
</gene>